<dbReference type="Proteomes" id="UP000887579">
    <property type="component" value="Unplaced"/>
</dbReference>
<reference evidence="2" key="1">
    <citation type="submission" date="2022-11" db="UniProtKB">
        <authorList>
            <consortium name="WormBaseParasite"/>
        </authorList>
    </citation>
    <scope>IDENTIFICATION</scope>
</reference>
<proteinExistence type="predicted"/>
<sequence>MIVPTFTRSLQETTARENEHTEFEVIVGGSPLPEIKWFKDNKEIDTNDQHFKQTIDNDGKAKLVIKDSSKADAGKYKVEATNPAGTAVSEAPLKILPAGKGEKAPEFTQQLKPAQAKEGETIVFDCKVDGHPPPTVAWFKDGQELKADERIKVESTSDGRQKLIIEKAKIDDQGNYKVV</sequence>
<evidence type="ECO:0000313" key="2">
    <source>
        <dbReference type="WBParaSite" id="ES5_v2.g28017.t1"/>
    </source>
</evidence>
<protein>
    <submittedName>
        <fullName evidence="2">Ig-like domain-containing protein</fullName>
    </submittedName>
</protein>
<accession>A0AC34GEB4</accession>
<organism evidence="1 2">
    <name type="scientific">Panagrolaimus sp. ES5</name>
    <dbReference type="NCBI Taxonomy" id="591445"/>
    <lineage>
        <taxon>Eukaryota</taxon>
        <taxon>Metazoa</taxon>
        <taxon>Ecdysozoa</taxon>
        <taxon>Nematoda</taxon>
        <taxon>Chromadorea</taxon>
        <taxon>Rhabditida</taxon>
        <taxon>Tylenchina</taxon>
        <taxon>Panagrolaimomorpha</taxon>
        <taxon>Panagrolaimoidea</taxon>
        <taxon>Panagrolaimidae</taxon>
        <taxon>Panagrolaimus</taxon>
    </lineage>
</organism>
<dbReference type="WBParaSite" id="ES5_v2.g28017.t1">
    <property type="protein sequence ID" value="ES5_v2.g28017.t1"/>
    <property type="gene ID" value="ES5_v2.g28017"/>
</dbReference>
<name>A0AC34GEB4_9BILA</name>
<evidence type="ECO:0000313" key="1">
    <source>
        <dbReference type="Proteomes" id="UP000887579"/>
    </source>
</evidence>